<dbReference type="STRING" id="1798533.A2609_02655"/>
<proteinExistence type="predicted"/>
<evidence type="ECO:0000256" key="6">
    <source>
        <dbReference type="ARBA" id="ARBA00023316"/>
    </source>
</evidence>
<dbReference type="AlphaFoldDB" id="A0A1F6G4X6"/>
<keyword evidence="5" id="KW-0456">Lyase</keyword>
<feature type="transmembrane region" description="Helical" evidence="7">
    <location>
        <begin position="7"/>
        <end position="32"/>
    </location>
</feature>
<comment type="caution">
    <text evidence="8">The sequence shown here is derived from an EMBL/GenBank/DDBJ whole genome shotgun (WGS) entry which is preliminary data.</text>
</comment>
<evidence type="ECO:0000256" key="1">
    <source>
        <dbReference type="ARBA" id="ARBA00022475"/>
    </source>
</evidence>
<accession>A0A1F6G4X6</accession>
<keyword evidence="3 7" id="KW-1133">Transmembrane helix</keyword>
<dbReference type="NCBIfam" id="TIGR00247">
    <property type="entry name" value="endolytic transglycosylase MltG"/>
    <property type="match status" value="1"/>
</dbReference>
<evidence type="ECO:0000313" key="9">
    <source>
        <dbReference type="Proteomes" id="UP000176867"/>
    </source>
</evidence>
<dbReference type="GO" id="GO:0071555">
    <property type="term" value="P:cell wall organization"/>
    <property type="evidence" value="ECO:0007669"/>
    <property type="project" value="UniProtKB-KW"/>
</dbReference>
<dbReference type="Proteomes" id="UP000176867">
    <property type="component" value="Unassembled WGS sequence"/>
</dbReference>
<dbReference type="PANTHER" id="PTHR30518:SF2">
    <property type="entry name" value="ENDOLYTIC MUREIN TRANSGLYCOSYLASE"/>
    <property type="match status" value="1"/>
</dbReference>
<evidence type="ECO:0008006" key="10">
    <source>
        <dbReference type="Google" id="ProtNLM"/>
    </source>
</evidence>
<evidence type="ECO:0000256" key="5">
    <source>
        <dbReference type="ARBA" id="ARBA00023239"/>
    </source>
</evidence>
<evidence type="ECO:0000256" key="3">
    <source>
        <dbReference type="ARBA" id="ARBA00022989"/>
    </source>
</evidence>
<evidence type="ECO:0000256" key="7">
    <source>
        <dbReference type="SAM" id="Phobius"/>
    </source>
</evidence>
<dbReference type="GO" id="GO:0016829">
    <property type="term" value="F:lyase activity"/>
    <property type="evidence" value="ECO:0007669"/>
    <property type="project" value="UniProtKB-KW"/>
</dbReference>
<protein>
    <recommendedName>
        <fullName evidence="10">Endolytic murein transglycosylase</fullName>
    </recommendedName>
</protein>
<dbReference type="PANTHER" id="PTHR30518">
    <property type="entry name" value="ENDOLYTIC MUREIN TRANSGLYCOSYLASE"/>
    <property type="match status" value="1"/>
</dbReference>
<keyword evidence="1" id="KW-1003">Cell membrane</keyword>
<evidence type="ECO:0000256" key="4">
    <source>
        <dbReference type="ARBA" id="ARBA00023136"/>
    </source>
</evidence>
<sequence length="336" mass="36789">MGKRIGLTALLIIIFGGAVFSLPILFALGLHYEQKNALSAMMEEFPITVNPQNKTIVENMRVNALFESNQSPLQAAAANTEKTFWGVFGLLAITISEVPWYQNIAGVAGVSERFVTITPGMRKEQVASAFGKALAWNSNQQKEFLTPVAGAELPLTEGSFSPGVYAVTPNMTPTEAQALVNNRFIEEVLSHYATTTAEIVSVDQALTVASLIEREAGNDDTRMISGIIWNRLFANMNLQIDATVQYAKANSTSVKSWWPKVIPADMSRKSPYNTYKHSGLPPTPISNSSVASILAALNPRETSCLFYFHDNAGQFHCSDTYAEHVALLKQYFGRGK</sequence>
<keyword evidence="4 7" id="KW-0472">Membrane</keyword>
<keyword evidence="6" id="KW-0961">Cell wall biogenesis/degradation</keyword>
<name>A0A1F6G4X6_9BACT</name>
<evidence type="ECO:0000256" key="2">
    <source>
        <dbReference type="ARBA" id="ARBA00022692"/>
    </source>
</evidence>
<evidence type="ECO:0000313" key="8">
    <source>
        <dbReference type="EMBL" id="OGG93157.1"/>
    </source>
</evidence>
<dbReference type="EMBL" id="MFMU01000013">
    <property type="protein sequence ID" value="OGG93157.1"/>
    <property type="molecule type" value="Genomic_DNA"/>
</dbReference>
<keyword evidence="2 7" id="KW-0812">Transmembrane</keyword>
<gene>
    <name evidence="8" type="ORF">A2609_02655</name>
</gene>
<dbReference type="Pfam" id="PF02618">
    <property type="entry name" value="YceG"/>
    <property type="match status" value="1"/>
</dbReference>
<organism evidence="8 9">
    <name type="scientific">Candidatus Kaiserbacteria bacterium RIFOXYD1_FULL_47_14</name>
    <dbReference type="NCBI Taxonomy" id="1798533"/>
    <lineage>
        <taxon>Bacteria</taxon>
        <taxon>Candidatus Kaiseribacteriota</taxon>
    </lineage>
</organism>
<reference evidence="8 9" key="1">
    <citation type="journal article" date="2016" name="Nat. Commun.">
        <title>Thousands of microbial genomes shed light on interconnected biogeochemical processes in an aquifer system.</title>
        <authorList>
            <person name="Anantharaman K."/>
            <person name="Brown C.T."/>
            <person name="Hug L.A."/>
            <person name="Sharon I."/>
            <person name="Castelle C.J."/>
            <person name="Probst A.J."/>
            <person name="Thomas B.C."/>
            <person name="Singh A."/>
            <person name="Wilkins M.J."/>
            <person name="Karaoz U."/>
            <person name="Brodie E.L."/>
            <person name="Williams K.H."/>
            <person name="Hubbard S.S."/>
            <person name="Banfield J.F."/>
        </authorList>
    </citation>
    <scope>NUCLEOTIDE SEQUENCE [LARGE SCALE GENOMIC DNA]</scope>
</reference>
<dbReference type="InterPro" id="IPR003770">
    <property type="entry name" value="MLTG-like"/>
</dbReference>